<proteinExistence type="inferred from homology"/>
<dbReference type="Proteomes" id="UP000439903">
    <property type="component" value="Unassembled WGS sequence"/>
</dbReference>
<dbReference type="InterPro" id="IPR000347">
    <property type="entry name" value="Metalthion_15p"/>
</dbReference>
<gene>
    <name evidence="3" type="ORF">F8M41_003949</name>
</gene>
<dbReference type="Pfam" id="PF01439">
    <property type="entry name" value="Metallothio_2"/>
    <property type="match status" value="1"/>
</dbReference>
<dbReference type="AlphaFoldDB" id="A0A8H3XB71"/>
<sequence>MSSQESGCNCGESCKCGPSCTCGTQTKISETTSTTKRAFVVRQNNNNETFLHQENYSRNVTAAKNYRCV</sequence>
<evidence type="ECO:0000256" key="2">
    <source>
        <dbReference type="ARBA" id="ARBA00022723"/>
    </source>
</evidence>
<dbReference type="GO" id="GO:0046872">
    <property type="term" value="F:metal ion binding"/>
    <property type="evidence" value="ECO:0007669"/>
    <property type="project" value="UniProtKB-KW"/>
</dbReference>
<comment type="similarity">
    <text evidence="1">Belongs to the metallothionein superfamily. Type 15 family.</text>
</comment>
<name>A0A8H3XB71_GIGMA</name>
<dbReference type="EMBL" id="WTPW01001356">
    <property type="protein sequence ID" value="KAF0441102.1"/>
    <property type="molecule type" value="Genomic_DNA"/>
</dbReference>
<evidence type="ECO:0000313" key="4">
    <source>
        <dbReference type="Proteomes" id="UP000439903"/>
    </source>
</evidence>
<evidence type="ECO:0000256" key="1">
    <source>
        <dbReference type="ARBA" id="ARBA00005802"/>
    </source>
</evidence>
<keyword evidence="2" id="KW-0479">Metal-binding</keyword>
<dbReference type="OrthoDB" id="10343644at2759"/>
<comment type="caution">
    <text evidence="3">The sequence shown here is derived from an EMBL/GenBank/DDBJ whole genome shotgun (WGS) entry which is preliminary data.</text>
</comment>
<keyword evidence="4" id="KW-1185">Reference proteome</keyword>
<reference evidence="3 4" key="1">
    <citation type="journal article" date="2019" name="Environ. Microbiol.">
        <title>At the nexus of three kingdoms: the genome of the mycorrhizal fungus Gigaspora margarita provides insights into plant, endobacterial and fungal interactions.</title>
        <authorList>
            <person name="Venice F."/>
            <person name="Ghignone S."/>
            <person name="Salvioli di Fossalunga A."/>
            <person name="Amselem J."/>
            <person name="Novero M."/>
            <person name="Xianan X."/>
            <person name="Sedzielewska Toro K."/>
            <person name="Morin E."/>
            <person name="Lipzen A."/>
            <person name="Grigoriev I.V."/>
            <person name="Henrissat B."/>
            <person name="Martin F.M."/>
            <person name="Bonfante P."/>
        </authorList>
    </citation>
    <scope>NUCLEOTIDE SEQUENCE [LARGE SCALE GENOMIC DNA]</scope>
    <source>
        <strain evidence="3 4">BEG34</strain>
    </source>
</reference>
<accession>A0A8H3XB71</accession>
<organism evidence="3 4">
    <name type="scientific">Gigaspora margarita</name>
    <dbReference type="NCBI Taxonomy" id="4874"/>
    <lineage>
        <taxon>Eukaryota</taxon>
        <taxon>Fungi</taxon>
        <taxon>Fungi incertae sedis</taxon>
        <taxon>Mucoromycota</taxon>
        <taxon>Glomeromycotina</taxon>
        <taxon>Glomeromycetes</taxon>
        <taxon>Diversisporales</taxon>
        <taxon>Gigasporaceae</taxon>
        <taxon>Gigaspora</taxon>
    </lineage>
</organism>
<protein>
    <recommendedName>
        <fullName evidence="5">Metallothionein</fullName>
    </recommendedName>
</protein>
<evidence type="ECO:0008006" key="5">
    <source>
        <dbReference type="Google" id="ProtNLM"/>
    </source>
</evidence>
<evidence type="ECO:0000313" key="3">
    <source>
        <dbReference type="EMBL" id="KAF0441102.1"/>
    </source>
</evidence>